<keyword evidence="5" id="KW-0813">Transport</keyword>
<reference evidence="7 8" key="1">
    <citation type="journal article" date="2011" name="Stand. Genomic Sci.">
        <title>Complete genome sequence of the acetate-degrading sulfate reducer Desulfobacca acetoxidans type strain (ASRB2).</title>
        <authorList>
            <person name="Goker M."/>
            <person name="Teshima H."/>
            <person name="Lapidus A."/>
            <person name="Nolan M."/>
            <person name="Lucas S."/>
            <person name="Hammon N."/>
            <person name="Deshpande S."/>
            <person name="Cheng J.F."/>
            <person name="Tapia R."/>
            <person name="Han C."/>
            <person name="Goodwin L."/>
            <person name="Pitluck S."/>
            <person name="Huntemann M."/>
            <person name="Liolios K."/>
            <person name="Ivanova N."/>
            <person name="Pagani I."/>
            <person name="Mavromatis K."/>
            <person name="Ovchinikova G."/>
            <person name="Pati A."/>
            <person name="Chen A."/>
            <person name="Palaniappan K."/>
            <person name="Land M."/>
            <person name="Hauser L."/>
            <person name="Brambilla E.M."/>
            <person name="Rohde M."/>
            <person name="Spring S."/>
            <person name="Detter J.C."/>
            <person name="Woyke T."/>
            <person name="Bristow J."/>
            <person name="Eisen J.A."/>
            <person name="Markowitz V."/>
            <person name="Hugenholtz P."/>
            <person name="Kyrpides N.C."/>
            <person name="Klenk H.P."/>
        </authorList>
    </citation>
    <scope>NUCLEOTIDE SEQUENCE [LARGE SCALE GENOMIC DNA]</scope>
    <source>
        <strain evidence="8">ATCC 700848 / DSM 11109 / ASRB2</strain>
    </source>
</reference>
<evidence type="ECO:0000256" key="1">
    <source>
        <dbReference type="ARBA" id="ARBA00004141"/>
    </source>
</evidence>
<dbReference type="PANTHER" id="PTHR30371">
    <property type="entry name" value="SEC-INDEPENDENT PROTEIN TRANSLOCASE PROTEIN TATC"/>
    <property type="match status" value="1"/>
</dbReference>
<evidence type="ECO:0000256" key="3">
    <source>
        <dbReference type="ARBA" id="ARBA00022989"/>
    </source>
</evidence>
<dbReference type="HOGENOM" id="CLU_031942_3_3_7"/>
<keyword evidence="5" id="KW-0997">Cell inner membrane</keyword>
<dbReference type="GO" id="GO:0009977">
    <property type="term" value="F:proton motive force dependent protein transmembrane transporter activity"/>
    <property type="evidence" value="ECO:0007669"/>
    <property type="project" value="TreeGrafter"/>
</dbReference>
<feature type="region of interest" description="Disordered" evidence="6">
    <location>
        <begin position="271"/>
        <end position="290"/>
    </location>
</feature>
<name>F2NC29_DESAR</name>
<keyword evidence="8" id="KW-1185">Reference proteome</keyword>
<dbReference type="eggNOG" id="COG0805">
    <property type="taxonomic scope" value="Bacteria"/>
</dbReference>
<dbReference type="GO" id="GO:0065002">
    <property type="term" value="P:intracellular protein transmembrane transport"/>
    <property type="evidence" value="ECO:0007669"/>
    <property type="project" value="TreeGrafter"/>
</dbReference>
<dbReference type="InterPro" id="IPR002033">
    <property type="entry name" value="TatC"/>
</dbReference>
<proteinExistence type="inferred from homology"/>
<keyword evidence="5" id="KW-1003">Cell membrane</keyword>
<dbReference type="KEGG" id="dao:Desac_0954"/>
<gene>
    <name evidence="5" type="primary">tatC</name>
    <name evidence="7" type="ordered locus">Desac_0954</name>
</gene>
<keyword evidence="3 5" id="KW-1133">Transmembrane helix</keyword>
<keyword evidence="2 5" id="KW-0812">Transmembrane</keyword>
<comment type="subcellular location">
    <subcellularLocation>
        <location evidence="5">Cell inner membrane</location>
        <topology evidence="5">Multi-pass membrane protein</topology>
    </subcellularLocation>
    <subcellularLocation>
        <location evidence="1">Membrane</location>
        <topology evidence="1">Multi-pass membrane protein</topology>
    </subcellularLocation>
</comment>
<comment type="function">
    <text evidence="5">Part of the twin-arginine translocation (Tat) system that transports large folded proteins containing a characteristic twin-arginine motif in their signal peptide across membranes.</text>
</comment>
<dbReference type="PRINTS" id="PR01840">
    <property type="entry name" value="TATCFAMILY"/>
</dbReference>
<dbReference type="STRING" id="880072.Desac_0954"/>
<dbReference type="NCBIfam" id="TIGR00945">
    <property type="entry name" value="tatC"/>
    <property type="match status" value="1"/>
</dbReference>
<feature type="transmembrane region" description="Helical" evidence="5">
    <location>
        <begin position="138"/>
        <end position="171"/>
    </location>
</feature>
<dbReference type="Proteomes" id="UP000000483">
    <property type="component" value="Chromosome"/>
</dbReference>
<evidence type="ECO:0000256" key="2">
    <source>
        <dbReference type="ARBA" id="ARBA00022692"/>
    </source>
</evidence>
<keyword evidence="4 5" id="KW-0472">Membrane</keyword>
<feature type="transmembrane region" description="Helical" evidence="5">
    <location>
        <begin position="191"/>
        <end position="214"/>
    </location>
</feature>
<dbReference type="EMBL" id="CP002629">
    <property type="protein sequence ID" value="AEB08824.1"/>
    <property type="molecule type" value="Genomic_DNA"/>
</dbReference>
<evidence type="ECO:0000313" key="8">
    <source>
        <dbReference type="Proteomes" id="UP000000483"/>
    </source>
</evidence>
<dbReference type="RefSeq" id="WP_013705937.1">
    <property type="nucleotide sequence ID" value="NC_015388.1"/>
</dbReference>
<evidence type="ECO:0000313" key="7">
    <source>
        <dbReference type="EMBL" id="AEB08824.1"/>
    </source>
</evidence>
<accession>F2NC29</accession>
<evidence type="ECO:0000256" key="6">
    <source>
        <dbReference type="SAM" id="MobiDB-lite"/>
    </source>
</evidence>
<dbReference type="AlphaFoldDB" id="F2NC29"/>
<evidence type="ECO:0000256" key="4">
    <source>
        <dbReference type="ARBA" id="ARBA00023136"/>
    </source>
</evidence>
<protein>
    <recommendedName>
        <fullName evidence="5">Sec-independent protein translocase protein TatC</fullName>
    </recommendedName>
</protein>
<feature type="transmembrane region" description="Helical" evidence="5">
    <location>
        <begin position="20"/>
        <end position="44"/>
    </location>
</feature>
<reference evidence="8" key="2">
    <citation type="submission" date="2011-03" db="EMBL/GenBank/DDBJ databases">
        <title>The complete genome of Desulfobacca acetoxidans DSM 11109.</title>
        <authorList>
            <consortium name="US DOE Joint Genome Institute (JGI-PGF)"/>
            <person name="Lucas S."/>
            <person name="Copeland A."/>
            <person name="Lapidus A."/>
            <person name="Bruce D."/>
            <person name="Goodwin L."/>
            <person name="Pitluck S."/>
            <person name="Peters L."/>
            <person name="Kyrpides N."/>
            <person name="Mavromatis K."/>
            <person name="Ivanova N."/>
            <person name="Ovchinnikova G."/>
            <person name="Teshima H."/>
            <person name="Detter J.C."/>
            <person name="Han C."/>
            <person name="Land M."/>
            <person name="Hauser L."/>
            <person name="Markowitz V."/>
            <person name="Cheng J.-F."/>
            <person name="Hugenholtz P."/>
            <person name="Woyke T."/>
            <person name="Wu D."/>
            <person name="Spring S."/>
            <person name="Schueler E."/>
            <person name="Brambilla E."/>
            <person name="Klenk H.-P."/>
            <person name="Eisen J.A."/>
        </authorList>
    </citation>
    <scope>NUCLEOTIDE SEQUENCE [LARGE SCALE GENOMIC DNA]</scope>
    <source>
        <strain evidence="8">ATCC 700848 / DSM 11109 / ASRB2</strain>
    </source>
</reference>
<dbReference type="GO" id="GO:0043953">
    <property type="term" value="P:protein transport by the Tat complex"/>
    <property type="evidence" value="ECO:0007669"/>
    <property type="project" value="UniProtKB-UniRule"/>
</dbReference>
<evidence type="ECO:0000256" key="5">
    <source>
        <dbReference type="HAMAP-Rule" id="MF_00902"/>
    </source>
</evidence>
<comment type="subunit">
    <text evidence="5">Forms a complex with TatA.</text>
</comment>
<comment type="caution">
    <text evidence="5">Lacks conserved residue(s) required for the propagation of feature annotation.</text>
</comment>
<feature type="transmembrane region" description="Helical" evidence="5">
    <location>
        <begin position="226"/>
        <end position="255"/>
    </location>
</feature>
<sequence length="290" mass="32657">MSEPEMPFLDHLQELRRRLIVSLIALFIGTALGWSFSLSALTVVQRPLAQPSLIKRLHYNLVIRIQQDFPSLAEQFHLELPDLASSPRKLNYMAPLEPFFVQMKLSLILGLILALPVILYQTWLFIAPGLYAHEKKYVYLFVPVGTLAFISGDIFFLYIVWPLIVAFSLGYESATLYPLLNLTQYVNFCLRLLVLFGLIFELPLILLILARLGVVRLEFLLKQRRLAVLLSLIVAAFHADVITMAMVALPLYGMYEISILVIRFCGGSRSRQTEAPPDTPLPPSAGQAAG</sequence>
<dbReference type="GO" id="GO:0033281">
    <property type="term" value="C:TAT protein transport complex"/>
    <property type="evidence" value="ECO:0007669"/>
    <property type="project" value="UniProtKB-UniRule"/>
</dbReference>
<feature type="transmembrane region" description="Helical" evidence="5">
    <location>
        <begin position="105"/>
        <end position="126"/>
    </location>
</feature>
<keyword evidence="5" id="KW-0811">Translocation</keyword>
<dbReference type="PANTHER" id="PTHR30371:SF0">
    <property type="entry name" value="SEC-INDEPENDENT PROTEIN TRANSLOCASE PROTEIN TATC, CHLOROPLASTIC-RELATED"/>
    <property type="match status" value="1"/>
</dbReference>
<dbReference type="Pfam" id="PF00902">
    <property type="entry name" value="TatC"/>
    <property type="match status" value="1"/>
</dbReference>
<organism evidence="7 8">
    <name type="scientific">Desulfobacca acetoxidans (strain ATCC 700848 / DSM 11109 / ASRB2)</name>
    <dbReference type="NCBI Taxonomy" id="880072"/>
    <lineage>
        <taxon>Bacteria</taxon>
        <taxon>Pseudomonadati</taxon>
        <taxon>Thermodesulfobacteriota</taxon>
        <taxon>Desulfobaccia</taxon>
        <taxon>Desulfobaccales</taxon>
        <taxon>Desulfobaccaceae</taxon>
        <taxon>Desulfobacca</taxon>
    </lineage>
</organism>
<keyword evidence="5" id="KW-0653">Protein transport</keyword>
<dbReference type="HAMAP" id="MF_00902">
    <property type="entry name" value="TatC"/>
    <property type="match status" value="1"/>
</dbReference>
<comment type="similarity">
    <text evidence="5">Belongs to the TatC family.</text>
</comment>